<dbReference type="Proteomes" id="UP000685013">
    <property type="component" value="Chromosome 19"/>
</dbReference>
<feature type="compositionally biased region" description="Basic and acidic residues" evidence="1">
    <location>
        <begin position="53"/>
        <end position="75"/>
    </location>
</feature>
<gene>
    <name evidence="2" type="ORF">SDJN03_28201</name>
</gene>
<evidence type="ECO:0000313" key="3">
    <source>
        <dbReference type="Proteomes" id="UP000685013"/>
    </source>
</evidence>
<dbReference type="EMBL" id="JAGKQH010000019">
    <property type="protein sequence ID" value="KAG6571473.1"/>
    <property type="molecule type" value="Genomic_DNA"/>
</dbReference>
<keyword evidence="3" id="KW-1185">Reference proteome</keyword>
<dbReference type="PANTHER" id="PTHR38936">
    <property type="entry name" value="TITIN-LIKE ISOFORM X2"/>
    <property type="match status" value="1"/>
</dbReference>
<comment type="caution">
    <text evidence="2">The sequence shown here is derived from an EMBL/GenBank/DDBJ whole genome shotgun (WGS) entry which is preliminary data.</text>
</comment>
<reference evidence="2 3" key="1">
    <citation type="journal article" date="2021" name="Hortic Res">
        <title>The domestication of Cucurbita argyrosperma as revealed by the genome of its wild relative.</title>
        <authorList>
            <person name="Barrera-Redondo J."/>
            <person name="Sanchez-de la Vega G."/>
            <person name="Aguirre-Liguori J.A."/>
            <person name="Castellanos-Morales G."/>
            <person name="Gutierrez-Guerrero Y.T."/>
            <person name="Aguirre-Dugua X."/>
            <person name="Aguirre-Planter E."/>
            <person name="Tenaillon M.I."/>
            <person name="Lira-Saade R."/>
            <person name="Eguiarte L.E."/>
        </authorList>
    </citation>
    <scope>NUCLEOTIDE SEQUENCE [LARGE SCALE GENOMIC DNA]</scope>
    <source>
        <strain evidence="2">JBR-2021</strain>
    </source>
</reference>
<protein>
    <submittedName>
        <fullName evidence="2">Uncharacterized protein</fullName>
    </submittedName>
</protein>
<evidence type="ECO:0000313" key="2">
    <source>
        <dbReference type="EMBL" id="KAG6571473.1"/>
    </source>
</evidence>
<accession>A0AAV6LWF6</accession>
<dbReference type="PANTHER" id="PTHR38936:SF1">
    <property type="entry name" value="DUF641 DOMAIN-CONTAINING PROTEIN"/>
    <property type="match status" value="1"/>
</dbReference>
<proteinExistence type="predicted"/>
<name>A0AAV6LWF6_9ROSI</name>
<feature type="non-terminal residue" evidence="2">
    <location>
        <position position="1"/>
    </location>
</feature>
<organism evidence="2 3">
    <name type="scientific">Cucurbita argyrosperma subsp. sororia</name>
    <dbReference type="NCBI Taxonomy" id="37648"/>
    <lineage>
        <taxon>Eukaryota</taxon>
        <taxon>Viridiplantae</taxon>
        <taxon>Streptophyta</taxon>
        <taxon>Embryophyta</taxon>
        <taxon>Tracheophyta</taxon>
        <taxon>Spermatophyta</taxon>
        <taxon>Magnoliopsida</taxon>
        <taxon>eudicotyledons</taxon>
        <taxon>Gunneridae</taxon>
        <taxon>Pentapetalae</taxon>
        <taxon>rosids</taxon>
        <taxon>fabids</taxon>
        <taxon>Cucurbitales</taxon>
        <taxon>Cucurbitaceae</taxon>
        <taxon>Cucurbiteae</taxon>
        <taxon>Cucurbita</taxon>
    </lineage>
</organism>
<sequence length="246" mass="27597">MELPDLPCTSSKKRAKKLYPSVTRRSERIRNAVTPFENDCIEPVIEEIAFSETQKDDEPPAEGRKHLDEPNSGKRDLHGKIDYVVKLLETQERTINALKAKNDENPLLSESSSPTDVKYKGLYFESQKKVQALIDENHQLTRKLEIALCKVEAYEKGNRNISEVLEKMKDVILVSNLTKVTESAVNASSRAIRDAMSPGTGRDAERSAAKRKKITKTKIVNREATDIRACVFWSGISSTLLGGVPR</sequence>
<dbReference type="AlphaFoldDB" id="A0AAV6LWF6"/>
<feature type="region of interest" description="Disordered" evidence="1">
    <location>
        <begin position="49"/>
        <end position="75"/>
    </location>
</feature>
<evidence type="ECO:0000256" key="1">
    <source>
        <dbReference type="SAM" id="MobiDB-lite"/>
    </source>
</evidence>
<feature type="region of interest" description="Disordered" evidence="1">
    <location>
        <begin position="1"/>
        <end position="24"/>
    </location>
</feature>